<feature type="region of interest" description="Disordered" evidence="1">
    <location>
        <begin position="1412"/>
        <end position="1469"/>
    </location>
</feature>
<dbReference type="Gene3D" id="3.40.50.300">
    <property type="entry name" value="P-loop containing nucleotide triphosphate hydrolases"/>
    <property type="match status" value="1"/>
</dbReference>
<feature type="compositionally biased region" description="Polar residues" evidence="1">
    <location>
        <begin position="973"/>
        <end position="982"/>
    </location>
</feature>
<feature type="compositionally biased region" description="Polar residues" evidence="1">
    <location>
        <begin position="1372"/>
        <end position="1386"/>
    </location>
</feature>
<feature type="region of interest" description="Disordered" evidence="1">
    <location>
        <begin position="936"/>
        <end position="991"/>
    </location>
</feature>
<dbReference type="PANTHER" id="PTHR43721">
    <property type="entry name" value="ELONGATION FACTOR TU-RELATED"/>
    <property type="match status" value="1"/>
</dbReference>
<dbReference type="GO" id="GO:0003924">
    <property type="term" value="F:GTPase activity"/>
    <property type="evidence" value="ECO:0007669"/>
    <property type="project" value="InterPro"/>
</dbReference>
<feature type="compositionally biased region" description="Acidic residues" evidence="1">
    <location>
        <begin position="1753"/>
        <end position="1762"/>
    </location>
</feature>
<accession>A0A8H6E9L5</accession>
<feature type="region of interest" description="Disordered" evidence="1">
    <location>
        <begin position="1370"/>
        <end position="1393"/>
    </location>
</feature>
<sequence>MASIFTYDPDPPRVSSPWSTSGSSTPQVAATVARTVTRNQSCTNLDHADPNVLSDYGITKLEPEPQEGPTEYKLHLLLRSRRLYTAMSTGHLVGGSYHTRLPLPASAPTPSSYESTSKQFQVRSTQSRQQRLQQLTTQLLWRLQQSSPFHSSTAANLVLPVLPEAALELGIPQKPARLLPGLEESQGALYEIGVADDGTFVGLTHDELEESLTNLQVMAGSLGCKVEILRRVIVGNCEWVEGLCAPDAGIGKAHAEDLWVAEALVSPDWDYYRIESPRNGSHNGGSPSLAARQGMLDDDQSKTEQIRISITGPTTAGKSSLLGTLTSSVLDNGRGTSRLSLLKHRHEISSGITSSVAHELIGYAANEQAEDTLDVVNYSSGNVAAWDDVHAASTQGRLAFVSDLPGSVRYLKSTLRGLVSWAPHYVLLCIPANCGDEATKEPQLNSTEQTADMDLALSHLNLCIKLEIPTIVVITKMDLASRACLKQNLTKVLSALKHSGRKPVMLPVQSGNPEAAPDLHHVGPKDSAEIKKLIATTDSWSSTVPIILTSAVDGSGIGMLHALLGYLPIPSRPSLRTISLPKALPLPALATNIFDVDEVFAIPPSKVYSISMEQSSKESHGVVLCGLVRYGAISIGDELVIGPLPDSTPPEHGSRVRSERRSETQSQFESFRSRPSSGDFSTSFAQGSFPGKVLYPTQAHWQRVRVVSVRNLRLPVRKLVEDQVGTIGVEPLSTCQGEPPPRLGRIRKGTILASFPAPSAGTIPKSLLFHTGFVASFDSSEFASSLSPPLLLGGNAIVYIANIRSTVKVTCMALADDEVVSSPPSPTEPEFFSFDGDANDHDRGDELELNNMIRPSANSSLGDIKITFCFVTSVEWVEVGARVLLMPGASAALASAQSSGSPSGVAGFVGASSAYASFRVSSDLPQYSDDDEFLSSASTTSDGIEEHFTGNKQSAQGTMMLPRRNSQERALDNFSTESSSNRFKGEDDEGSAVKAAENRSICGSEAIGVKKRPLHLLDLPMDVLQVIIKEVTHTNDLTSLALTCSSLHSLAIPQMYSRFDIVWPDNASVSSHPAGVDALSYGLATLVMSEDIFHELPPPYPPAAPCPHCGCSAQHVRQSSIHETASVRRVRRGNHYAQYTRKFSVGNGPPECVQEYSVTKETGKMLGTLVALAVARMINLETFAWDMPTGVLRDVWIALSSLAGRPGHECRLERIWVRWHDNSQNAIMRSAPTASSLALPDTQSPFTSLPAGLPRLQKYAHVEYPTLSILPPLKSLNVLDIDEPSYLEEMAILIERSRARLKELRIGISSRVYQADWLKALGGWSPVQHGASNPLVSGWPKVGGVLGALLGKSNNHFPSELAADQPCLNEAKSGQQDGHQGPNSVISPAGDVASNGASSGNLVAQLVVTVSPEHSPKATGSPEVDSVASPQATEQPRPTQPSRIDDLPELSNKSLGVNSSMTSATGTNSKSDRLKLEVLELERVSLSIPVMIHTIDWSRLTTLTILRCDGHEKLWKALRRQFSPSATLRSSPRSGKGDVASEYFLRLKHIHTDTVSAYLLLFIKEAIAPNTLETLFLHEAPMYDSMVQVEAIYRTVIRNHRTSLKHILVDSADRSLGGHNMGINRWRKWMFTREMISFITSGRMPRLRELSMTIHSKDWHYLLQRLPNIPQLRALHVPYITHPIHRDPKELALQILDIVTIRPEVGISYIGMQNKCYEILEGKRGEKDDFDDADDSHSEGFVPGSEDWPPSDTNDDDSDDDGAVSIMESSSELSSDDRSSSYGDDSDLESSSKSRMAFRLREILFYDDKISIFKARHGVL</sequence>
<organism evidence="3 4">
    <name type="scientific">Petromyces alliaceus</name>
    <name type="common">Aspergillus alliaceus</name>
    <dbReference type="NCBI Taxonomy" id="209559"/>
    <lineage>
        <taxon>Eukaryota</taxon>
        <taxon>Fungi</taxon>
        <taxon>Dikarya</taxon>
        <taxon>Ascomycota</taxon>
        <taxon>Pezizomycotina</taxon>
        <taxon>Eurotiomycetes</taxon>
        <taxon>Eurotiomycetidae</taxon>
        <taxon>Eurotiales</taxon>
        <taxon>Aspergillaceae</taxon>
        <taxon>Aspergillus</taxon>
        <taxon>Aspergillus subgen. Circumdati</taxon>
    </lineage>
</organism>
<evidence type="ECO:0000256" key="1">
    <source>
        <dbReference type="SAM" id="MobiDB-lite"/>
    </source>
</evidence>
<gene>
    <name evidence="3" type="ORF">ETB97_009490</name>
</gene>
<dbReference type="Proteomes" id="UP000541154">
    <property type="component" value="Unassembled WGS sequence"/>
</dbReference>
<proteinExistence type="predicted"/>
<name>A0A8H6E9L5_PETAA</name>
<feature type="compositionally biased region" description="Polar residues" evidence="1">
    <location>
        <begin position="1428"/>
        <end position="1442"/>
    </location>
</feature>
<dbReference type="EMBL" id="SPNV01000046">
    <property type="protein sequence ID" value="KAF5863703.1"/>
    <property type="molecule type" value="Genomic_DNA"/>
</dbReference>
<dbReference type="GO" id="GO:0005525">
    <property type="term" value="F:GTP binding"/>
    <property type="evidence" value="ECO:0007669"/>
    <property type="project" value="InterPro"/>
</dbReference>
<reference evidence="3 4" key="1">
    <citation type="submission" date="2019-04" db="EMBL/GenBank/DDBJ databases">
        <title>Aspergillus burnettii sp. nov., novel species from soil in southeast Queensland.</title>
        <authorList>
            <person name="Gilchrist C.L.M."/>
            <person name="Pitt J.I."/>
            <person name="Lange L."/>
            <person name="Lacey H.J."/>
            <person name="Vuong D."/>
            <person name="Midgley D.J."/>
            <person name="Greenfield P."/>
            <person name="Bradbury M."/>
            <person name="Lacey E."/>
            <person name="Busk P.K."/>
            <person name="Pilgaard B."/>
            <person name="Chooi Y.H."/>
            <person name="Piggott A.M."/>
        </authorList>
    </citation>
    <scope>NUCLEOTIDE SEQUENCE [LARGE SCALE GENOMIC DNA]</scope>
    <source>
        <strain evidence="3 4">FRR 5400</strain>
    </source>
</reference>
<keyword evidence="4" id="KW-1185">Reference proteome</keyword>
<feature type="region of interest" description="Disordered" evidence="1">
    <location>
        <begin position="1727"/>
        <end position="1793"/>
    </location>
</feature>
<dbReference type="PANTHER" id="PTHR43721:SF30">
    <property type="entry name" value="TR-TYPE G DOMAIN-CONTAINING PROTEIN"/>
    <property type="match status" value="1"/>
</dbReference>
<feature type="compositionally biased region" description="Basic and acidic residues" evidence="1">
    <location>
        <begin position="652"/>
        <end position="663"/>
    </location>
</feature>
<evidence type="ECO:0000259" key="2">
    <source>
        <dbReference type="Pfam" id="PF00009"/>
    </source>
</evidence>
<feature type="region of interest" description="Disordered" evidence="1">
    <location>
        <begin position="1"/>
        <end position="27"/>
    </location>
</feature>
<dbReference type="GO" id="GO:0003746">
    <property type="term" value="F:translation elongation factor activity"/>
    <property type="evidence" value="ECO:0007669"/>
    <property type="project" value="TreeGrafter"/>
</dbReference>
<feature type="compositionally biased region" description="Polar residues" evidence="1">
    <location>
        <begin position="664"/>
        <end position="679"/>
    </location>
</feature>
<dbReference type="Pfam" id="PF00009">
    <property type="entry name" value="GTP_EFTU"/>
    <property type="match status" value="1"/>
</dbReference>
<evidence type="ECO:0000313" key="3">
    <source>
        <dbReference type="EMBL" id="KAF5863703.1"/>
    </source>
</evidence>
<feature type="domain" description="Tr-type G" evidence="2">
    <location>
        <begin position="306"/>
        <end position="568"/>
    </location>
</feature>
<feature type="region of interest" description="Disordered" evidence="1">
    <location>
        <begin position="276"/>
        <end position="297"/>
    </location>
</feature>
<dbReference type="InterPro" id="IPR000795">
    <property type="entry name" value="T_Tr_GTP-bd_dom"/>
</dbReference>
<evidence type="ECO:0000313" key="4">
    <source>
        <dbReference type="Proteomes" id="UP000541154"/>
    </source>
</evidence>
<protein>
    <recommendedName>
        <fullName evidence="2">Tr-type G domain-containing protein</fullName>
    </recommendedName>
</protein>
<feature type="compositionally biased region" description="Low complexity" evidence="1">
    <location>
        <begin position="15"/>
        <end position="26"/>
    </location>
</feature>
<comment type="caution">
    <text evidence="3">The sequence shown here is derived from an EMBL/GenBank/DDBJ whole genome shotgun (WGS) entry which is preliminary data.</text>
</comment>
<dbReference type="InterPro" id="IPR027417">
    <property type="entry name" value="P-loop_NTPase"/>
</dbReference>
<feature type="compositionally biased region" description="Polar residues" evidence="1">
    <location>
        <begin position="1451"/>
        <end position="1469"/>
    </location>
</feature>
<feature type="region of interest" description="Disordered" evidence="1">
    <location>
        <begin position="643"/>
        <end position="679"/>
    </location>
</feature>
<dbReference type="InterPro" id="IPR050055">
    <property type="entry name" value="EF-Tu_GTPase"/>
</dbReference>
<dbReference type="SUPFAM" id="SSF52540">
    <property type="entry name" value="P-loop containing nucleoside triphosphate hydrolases"/>
    <property type="match status" value="1"/>
</dbReference>